<comment type="caution">
    <text evidence="8">Lacks conserved residue(s) required for the propagation of feature annotation.</text>
</comment>
<keyword evidence="3 8" id="KW-0235">DNA replication</keyword>
<evidence type="ECO:0000256" key="6">
    <source>
        <dbReference type="ARBA" id="ARBA00023121"/>
    </source>
</evidence>
<dbReference type="Pfam" id="PF00308">
    <property type="entry name" value="Bac_DnaA"/>
    <property type="match status" value="1"/>
</dbReference>
<dbReference type="GO" id="GO:0005886">
    <property type="term" value="C:plasma membrane"/>
    <property type="evidence" value="ECO:0007669"/>
    <property type="project" value="TreeGrafter"/>
</dbReference>
<keyword evidence="5 8" id="KW-0067">ATP-binding</keyword>
<evidence type="ECO:0000256" key="10">
    <source>
        <dbReference type="RuleBase" id="RU000577"/>
    </source>
</evidence>
<dbReference type="HAMAP" id="MF_00377">
    <property type="entry name" value="DnaA_bact"/>
    <property type="match status" value="1"/>
</dbReference>
<evidence type="ECO:0000256" key="9">
    <source>
        <dbReference type="NCBIfam" id="TIGR00362"/>
    </source>
</evidence>
<feature type="domain" description="AAA+ ATPase" evidence="12">
    <location>
        <begin position="158"/>
        <end position="290"/>
    </location>
</feature>
<evidence type="ECO:0000256" key="4">
    <source>
        <dbReference type="ARBA" id="ARBA00022741"/>
    </source>
</evidence>
<protein>
    <recommendedName>
        <fullName evidence="8 9">Chromosomal replication initiator protein DnaA</fullName>
    </recommendedName>
</protein>
<feature type="binding site" evidence="8">
    <location>
        <position position="171"/>
    </location>
    <ligand>
        <name>ATP</name>
        <dbReference type="ChEBI" id="CHEBI:30616"/>
    </ligand>
</feature>
<sequence length="461" mass="52819">MKNEELWDRAMSEIKVTVSRANFATWFKDTSIMENNDGVVTISVPNGFAKEWLENKYHKFILKSVRGFSPEVRSIQYIIRAPIPQRPATTATKQATVLLTSLPAKNIIQTTQLGFKEFEVDPLTNLNPKYTFNTFIVGSFNDLAHAAALAVLSDLGKVYNPLFIYGGVGLGKTHLLQAIGNSVLKQDKTKKVRYITSERFSNELVNSLQQNTISTFKEKYRDCNLLIIDDVQFFSGKAKTQEEFFYTFNTLYEAGNQIVFSSDRPPKSIHDIEERLRSRLEAGIIIDISEPEYESRLAILQSKVKEKNIDLSQDSLEVIASLVQTNIRELEGALNMIHMQSQCLNKTLSVEEIKVILSKNIRPRTSITQNQIIKLVAEYYDIPDRSIFDRTRKTEIVLPRQVAMYLIREDLQGSFPTIGEKFGGRDHTTAMHAYEKIKNEVKKNSKLEEDVRIIRQRYQNK</sequence>
<feature type="region of interest" description="Domain III, AAA+ region" evidence="8">
    <location>
        <begin position="125"/>
        <end position="341"/>
    </location>
</feature>
<dbReference type="EMBL" id="MFHQ01000007">
    <property type="protein sequence ID" value="OGF74729.1"/>
    <property type="molecule type" value="Genomic_DNA"/>
</dbReference>
<gene>
    <name evidence="8" type="primary">dnaA</name>
    <name evidence="14" type="ORF">A3J56_03285</name>
</gene>
<evidence type="ECO:0000313" key="14">
    <source>
        <dbReference type="EMBL" id="OGF74729.1"/>
    </source>
</evidence>
<feature type="region of interest" description="Domain IV, binds dsDNA" evidence="8">
    <location>
        <begin position="342"/>
        <end position="461"/>
    </location>
</feature>
<reference evidence="14 15" key="1">
    <citation type="journal article" date="2016" name="Nat. Commun.">
        <title>Thousands of microbial genomes shed light on interconnected biogeochemical processes in an aquifer system.</title>
        <authorList>
            <person name="Anantharaman K."/>
            <person name="Brown C.T."/>
            <person name="Hug L.A."/>
            <person name="Sharon I."/>
            <person name="Castelle C.J."/>
            <person name="Probst A.J."/>
            <person name="Thomas B.C."/>
            <person name="Singh A."/>
            <person name="Wilkins M.J."/>
            <person name="Karaoz U."/>
            <person name="Brodie E.L."/>
            <person name="Williams K.H."/>
            <person name="Hubbard S.S."/>
            <person name="Banfield J.F."/>
        </authorList>
    </citation>
    <scope>NUCLEOTIDE SEQUENCE [LARGE SCALE GENOMIC DNA]</scope>
</reference>
<evidence type="ECO:0000256" key="5">
    <source>
        <dbReference type="ARBA" id="ARBA00022840"/>
    </source>
</evidence>
<comment type="domain">
    <text evidence="8">Domain I is involved in oligomerization and binding regulators, domain II is flexibile and of varying length in different bacteria, domain III forms the AAA+ region, while domain IV binds dsDNA.</text>
</comment>
<evidence type="ECO:0000256" key="8">
    <source>
        <dbReference type="HAMAP-Rule" id="MF_00377"/>
    </source>
</evidence>
<dbReference type="InterPro" id="IPR013317">
    <property type="entry name" value="DnaA_dom"/>
</dbReference>
<comment type="function">
    <text evidence="8 10">Plays an essential role in the initiation and regulation of chromosomal replication. ATP-DnaA binds to the origin of replication (oriC) to initiate formation of the DNA replication initiation complex once per cell cycle. Binds the DnaA box (a 9 base pair repeat at the origin) and separates the double-stranded (ds)DNA. Forms a right-handed helical filament on oriC DNA; dsDNA binds to the exterior of the filament while single-stranded (ss)DNA is stabiized in the filament's interior. The ATP-DnaA-oriC complex binds and stabilizes one strand of the AT-rich DNA unwinding element (DUE), permitting loading of DNA polymerase. After initiation quickly degrades to an ADP-DnaA complex that is not apt for DNA replication. Binds acidic phospholipids.</text>
</comment>
<dbReference type="Gene3D" id="1.10.1750.10">
    <property type="match status" value="1"/>
</dbReference>
<dbReference type="GO" id="GO:0006275">
    <property type="term" value="P:regulation of DNA replication"/>
    <property type="evidence" value="ECO:0007669"/>
    <property type="project" value="UniProtKB-UniRule"/>
</dbReference>
<evidence type="ECO:0000313" key="15">
    <source>
        <dbReference type="Proteomes" id="UP000178406"/>
    </source>
</evidence>
<dbReference type="AlphaFoldDB" id="A0A1F5WG80"/>
<dbReference type="InterPro" id="IPR024633">
    <property type="entry name" value="DnaA_N_dom"/>
</dbReference>
<dbReference type="PRINTS" id="PR00051">
    <property type="entry name" value="DNAA"/>
</dbReference>
<dbReference type="CDD" id="cd00009">
    <property type="entry name" value="AAA"/>
    <property type="match status" value="1"/>
</dbReference>
<dbReference type="SUPFAM" id="SSF52540">
    <property type="entry name" value="P-loop containing nucleoside triphosphate hydrolases"/>
    <property type="match status" value="1"/>
</dbReference>
<dbReference type="InterPro" id="IPR010921">
    <property type="entry name" value="Trp_repressor/repl_initiator"/>
</dbReference>
<evidence type="ECO:0000256" key="7">
    <source>
        <dbReference type="ARBA" id="ARBA00023125"/>
    </source>
</evidence>
<evidence type="ECO:0000256" key="3">
    <source>
        <dbReference type="ARBA" id="ARBA00022705"/>
    </source>
</evidence>
<comment type="similarity">
    <text evidence="1 8 11">Belongs to the DnaA family.</text>
</comment>
<evidence type="ECO:0000256" key="2">
    <source>
        <dbReference type="ARBA" id="ARBA00022490"/>
    </source>
</evidence>
<dbReference type="GO" id="GO:0003688">
    <property type="term" value="F:DNA replication origin binding"/>
    <property type="evidence" value="ECO:0007669"/>
    <property type="project" value="UniProtKB-UniRule"/>
</dbReference>
<dbReference type="InterPro" id="IPR003593">
    <property type="entry name" value="AAA+_ATPase"/>
</dbReference>
<name>A0A1F5WG80_9BACT</name>
<comment type="subcellular location">
    <subcellularLocation>
        <location evidence="8">Cytoplasm</location>
    </subcellularLocation>
</comment>
<keyword evidence="7 8" id="KW-0238">DNA-binding</keyword>
<dbReference type="Pfam" id="PF11638">
    <property type="entry name" value="DnaA_N"/>
    <property type="match status" value="1"/>
</dbReference>
<dbReference type="CDD" id="cd06571">
    <property type="entry name" value="Bac_DnaA_C"/>
    <property type="match status" value="1"/>
</dbReference>
<evidence type="ECO:0000256" key="1">
    <source>
        <dbReference type="ARBA" id="ARBA00006583"/>
    </source>
</evidence>
<dbReference type="Gene3D" id="3.30.300.180">
    <property type="match status" value="1"/>
</dbReference>
<dbReference type="Gene3D" id="3.40.50.300">
    <property type="entry name" value="P-loop containing nucleotide triphosphate hydrolases"/>
    <property type="match status" value="1"/>
</dbReference>
<feature type="binding site" evidence="8">
    <location>
        <position position="172"/>
    </location>
    <ligand>
        <name>ATP</name>
        <dbReference type="ChEBI" id="CHEBI:30616"/>
    </ligand>
</feature>
<feature type="binding site" evidence="8">
    <location>
        <position position="173"/>
    </location>
    <ligand>
        <name>ATP</name>
        <dbReference type="ChEBI" id="CHEBI:30616"/>
    </ligand>
</feature>
<dbReference type="STRING" id="1798338.A3J56_03285"/>
<dbReference type="GO" id="GO:0005737">
    <property type="term" value="C:cytoplasm"/>
    <property type="evidence" value="ECO:0007669"/>
    <property type="project" value="UniProtKB-SubCell"/>
</dbReference>
<dbReference type="InterPro" id="IPR027417">
    <property type="entry name" value="P-loop_NTPase"/>
</dbReference>
<evidence type="ECO:0000259" key="12">
    <source>
        <dbReference type="SMART" id="SM00382"/>
    </source>
</evidence>
<evidence type="ECO:0000256" key="11">
    <source>
        <dbReference type="RuleBase" id="RU004227"/>
    </source>
</evidence>
<dbReference type="GO" id="GO:0006270">
    <property type="term" value="P:DNA replication initiation"/>
    <property type="evidence" value="ECO:0007669"/>
    <property type="project" value="UniProtKB-UniRule"/>
</dbReference>
<dbReference type="InterPro" id="IPR013159">
    <property type="entry name" value="DnaA_C"/>
</dbReference>
<organism evidence="14 15">
    <name type="scientific">Candidatus Giovannonibacteria bacterium RIFCSPHIGHO2_02_FULL_46_20</name>
    <dbReference type="NCBI Taxonomy" id="1798338"/>
    <lineage>
        <taxon>Bacteria</taxon>
        <taxon>Candidatus Giovannoniibacteriota</taxon>
    </lineage>
</organism>
<dbReference type="Pfam" id="PF08299">
    <property type="entry name" value="Bac_DnaA_C"/>
    <property type="match status" value="1"/>
</dbReference>
<proteinExistence type="inferred from homology"/>
<keyword evidence="2 8" id="KW-0963">Cytoplasm</keyword>
<dbReference type="SMART" id="SM00382">
    <property type="entry name" value="AAA"/>
    <property type="match status" value="1"/>
</dbReference>
<dbReference type="InterPro" id="IPR038454">
    <property type="entry name" value="DnaA_N_sf"/>
</dbReference>
<feature type="region of interest" description="Domain I, interacts with DnaA modulators" evidence="8">
    <location>
        <begin position="1"/>
        <end position="89"/>
    </location>
</feature>
<accession>A0A1F5WG80</accession>
<comment type="caution">
    <text evidence="14">The sequence shown here is derived from an EMBL/GenBank/DDBJ whole genome shotgun (WGS) entry which is preliminary data.</text>
</comment>
<keyword evidence="4 8" id="KW-0547">Nucleotide-binding</keyword>
<dbReference type="GO" id="GO:0005524">
    <property type="term" value="F:ATP binding"/>
    <property type="evidence" value="ECO:0007669"/>
    <property type="project" value="UniProtKB-UniRule"/>
</dbReference>
<dbReference type="PANTHER" id="PTHR30050">
    <property type="entry name" value="CHROMOSOMAL REPLICATION INITIATOR PROTEIN DNAA"/>
    <property type="match status" value="1"/>
</dbReference>
<comment type="subunit">
    <text evidence="8">Oligomerizes as a right-handed, spiral filament on DNA at oriC.</text>
</comment>
<dbReference type="InterPro" id="IPR001957">
    <property type="entry name" value="Chromosome_initiator_DnaA"/>
</dbReference>
<evidence type="ECO:0000259" key="13">
    <source>
        <dbReference type="SMART" id="SM00760"/>
    </source>
</evidence>
<dbReference type="FunFam" id="3.40.50.300:FF:000668">
    <property type="entry name" value="Chromosomal replication initiator protein DnaA"/>
    <property type="match status" value="1"/>
</dbReference>
<keyword evidence="6 8" id="KW-0446">Lipid-binding</keyword>
<feature type="binding site" evidence="8">
    <location>
        <position position="169"/>
    </location>
    <ligand>
        <name>ATP</name>
        <dbReference type="ChEBI" id="CHEBI:30616"/>
    </ligand>
</feature>
<dbReference type="SUPFAM" id="SSF48295">
    <property type="entry name" value="TrpR-like"/>
    <property type="match status" value="1"/>
</dbReference>
<dbReference type="Proteomes" id="UP000178406">
    <property type="component" value="Unassembled WGS sequence"/>
</dbReference>
<feature type="domain" description="Chromosomal replication initiator DnaA C-terminal" evidence="13">
    <location>
        <begin position="368"/>
        <end position="437"/>
    </location>
</feature>
<dbReference type="GO" id="GO:0008289">
    <property type="term" value="F:lipid binding"/>
    <property type="evidence" value="ECO:0007669"/>
    <property type="project" value="UniProtKB-KW"/>
</dbReference>
<dbReference type="NCBIfam" id="TIGR00362">
    <property type="entry name" value="DnaA"/>
    <property type="match status" value="1"/>
</dbReference>
<dbReference type="SMART" id="SM00760">
    <property type="entry name" value="Bac_DnaA_C"/>
    <property type="match status" value="1"/>
</dbReference>
<dbReference type="Gene3D" id="1.10.8.60">
    <property type="match status" value="1"/>
</dbReference>
<dbReference type="PANTHER" id="PTHR30050:SF2">
    <property type="entry name" value="CHROMOSOMAL REPLICATION INITIATOR PROTEIN DNAA"/>
    <property type="match status" value="1"/>
</dbReference>
<dbReference type="InterPro" id="IPR020591">
    <property type="entry name" value="Chromosome_initiator_DnaA-like"/>
</dbReference>